<name>A0AC34QCY7_9BILA</name>
<organism evidence="1 2">
    <name type="scientific">Panagrolaimus sp. JU765</name>
    <dbReference type="NCBI Taxonomy" id="591449"/>
    <lineage>
        <taxon>Eukaryota</taxon>
        <taxon>Metazoa</taxon>
        <taxon>Ecdysozoa</taxon>
        <taxon>Nematoda</taxon>
        <taxon>Chromadorea</taxon>
        <taxon>Rhabditida</taxon>
        <taxon>Tylenchina</taxon>
        <taxon>Panagrolaimomorpha</taxon>
        <taxon>Panagrolaimoidea</taxon>
        <taxon>Panagrolaimidae</taxon>
        <taxon>Panagrolaimus</taxon>
    </lineage>
</organism>
<sequence length="203" mass="23158">MCLWISKKRLPHNLVVNQYDITIQPYFDAPGVTYPNGRNQTFDGNVRIQFKMTAYAQSISLDVYNMSIIRASLFRGTIRQQLVSAGYDSNANRYTLSPVYFLQPNVDYSIEMNYTGNIFDYDHGGLFSSVYAFPNGTWGAVYATHFETFPDQYSHYDPVIGSARLFPCFDDPHFKSYFNLTLIYPKSLTAIANTLDASTNDYG</sequence>
<dbReference type="WBParaSite" id="JU765_v2.g15067.t1">
    <property type="protein sequence ID" value="JU765_v2.g15067.t1"/>
    <property type="gene ID" value="JU765_v2.g15067"/>
</dbReference>
<accession>A0AC34QCY7</accession>
<evidence type="ECO:0000313" key="1">
    <source>
        <dbReference type="Proteomes" id="UP000887576"/>
    </source>
</evidence>
<protein>
    <submittedName>
        <fullName evidence="2">Aminopeptidase N-like N-terminal domain-containing protein</fullName>
    </submittedName>
</protein>
<reference evidence="2" key="1">
    <citation type="submission" date="2022-11" db="UniProtKB">
        <authorList>
            <consortium name="WormBaseParasite"/>
        </authorList>
    </citation>
    <scope>IDENTIFICATION</scope>
</reference>
<evidence type="ECO:0000313" key="2">
    <source>
        <dbReference type="WBParaSite" id="JU765_v2.g15067.t1"/>
    </source>
</evidence>
<dbReference type="Proteomes" id="UP000887576">
    <property type="component" value="Unplaced"/>
</dbReference>
<proteinExistence type="predicted"/>